<dbReference type="GO" id="GO:0005886">
    <property type="term" value="C:plasma membrane"/>
    <property type="evidence" value="ECO:0007669"/>
    <property type="project" value="TreeGrafter"/>
</dbReference>
<dbReference type="InterPro" id="IPR036907">
    <property type="entry name" value="5'-Nucleotdase_C_sf"/>
</dbReference>
<proteinExistence type="inferred from homology"/>
<gene>
    <name evidence="11" type="ORF">WN48_04835</name>
</gene>
<keyword evidence="4" id="KW-0479">Metal-binding</keyword>
<organism evidence="11 12">
    <name type="scientific">Eufriesea mexicana</name>
    <dbReference type="NCBI Taxonomy" id="516756"/>
    <lineage>
        <taxon>Eukaryota</taxon>
        <taxon>Metazoa</taxon>
        <taxon>Ecdysozoa</taxon>
        <taxon>Arthropoda</taxon>
        <taxon>Hexapoda</taxon>
        <taxon>Insecta</taxon>
        <taxon>Pterygota</taxon>
        <taxon>Neoptera</taxon>
        <taxon>Endopterygota</taxon>
        <taxon>Hymenoptera</taxon>
        <taxon>Apocrita</taxon>
        <taxon>Aculeata</taxon>
        <taxon>Apoidea</taxon>
        <taxon>Anthophila</taxon>
        <taxon>Apidae</taxon>
        <taxon>Eufriesea</taxon>
    </lineage>
</organism>
<protein>
    <recommendedName>
        <fullName evidence="3">5'-nucleotidase</fullName>
        <ecNumber evidence="3">3.1.3.5</ecNumber>
    </recommendedName>
</protein>
<dbReference type="CDD" id="cd07409">
    <property type="entry name" value="MPP_CD73_N"/>
    <property type="match status" value="1"/>
</dbReference>
<dbReference type="SUPFAM" id="SSF55816">
    <property type="entry name" value="5'-nucleotidase (syn. UDP-sugar hydrolase), C-terminal domain"/>
    <property type="match status" value="1"/>
</dbReference>
<evidence type="ECO:0000256" key="1">
    <source>
        <dbReference type="ARBA" id="ARBA00000815"/>
    </source>
</evidence>
<evidence type="ECO:0000256" key="2">
    <source>
        <dbReference type="ARBA" id="ARBA00006654"/>
    </source>
</evidence>
<dbReference type="InterPro" id="IPR006179">
    <property type="entry name" value="5_nucleotidase/apyrase"/>
</dbReference>
<dbReference type="SUPFAM" id="SSF56300">
    <property type="entry name" value="Metallo-dependent phosphatases"/>
    <property type="match status" value="1"/>
</dbReference>
<keyword evidence="6 8" id="KW-0547">Nucleotide-binding</keyword>
<dbReference type="Gene3D" id="3.90.780.10">
    <property type="entry name" value="5'-Nucleotidase, C-terminal domain"/>
    <property type="match status" value="1"/>
</dbReference>
<dbReference type="GO" id="GO:0046872">
    <property type="term" value="F:metal ion binding"/>
    <property type="evidence" value="ECO:0007669"/>
    <property type="project" value="UniProtKB-KW"/>
</dbReference>
<dbReference type="PRINTS" id="PR01607">
    <property type="entry name" value="APYRASEFAMLY"/>
</dbReference>
<accession>A0A310SKX3</accession>
<evidence type="ECO:0000313" key="12">
    <source>
        <dbReference type="Proteomes" id="UP000250275"/>
    </source>
</evidence>
<dbReference type="InterPro" id="IPR006146">
    <property type="entry name" value="5'-Nucleotdase_CS"/>
</dbReference>
<dbReference type="OrthoDB" id="7722975at2759"/>
<dbReference type="Proteomes" id="UP000250275">
    <property type="component" value="Unassembled WGS sequence"/>
</dbReference>
<dbReference type="GO" id="GO:0008253">
    <property type="term" value="F:5'-nucleotidase activity"/>
    <property type="evidence" value="ECO:0007669"/>
    <property type="project" value="UniProtKB-EC"/>
</dbReference>
<evidence type="ECO:0000259" key="10">
    <source>
        <dbReference type="Pfam" id="PF02872"/>
    </source>
</evidence>
<feature type="signal peptide" evidence="8">
    <location>
        <begin position="1"/>
        <end position="20"/>
    </location>
</feature>
<reference evidence="11 12" key="1">
    <citation type="submission" date="2015-07" db="EMBL/GenBank/DDBJ databases">
        <title>The genome of Eufriesea mexicana.</title>
        <authorList>
            <person name="Pan H."/>
            <person name="Kapheim K."/>
        </authorList>
    </citation>
    <scope>NUCLEOTIDE SEQUENCE [LARGE SCALE GENOMIC DNA]</scope>
    <source>
        <strain evidence="11">0111107269</strain>
        <tissue evidence="11">Whole body</tissue>
    </source>
</reference>
<dbReference type="EMBL" id="KQ762882">
    <property type="protein sequence ID" value="OAD55321.1"/>
    <property type="molecule type" value="Genomic_DNA"/>
</dbReference>
<comment type="catalytic activity">
    <reaction evidence="1">
        <text>a ribonucleoside 5'-phosphate + H2O = a ribonucleoside + phosphate</text>
        <dbReference type="Rhea" id="RHEA:12484"/>
        <dbReference type="ChEBI" id="CHEBI:15377"/>
        <dbReference type="ChEBI" id="CHEBI:18254"/>
        <dbReference type="ChEBI" id="CHEBI:43474"/>
        <dbReference type="ChEBI" id="CHEBI:58043"/>
        <dbReference type="EC" id="3.1.3.5"/>
    </reaction>
</comment>
<dbReference type="GO" id="GO:0006196">
    <property type="term" value="P:AMP catabolic process"/>
    <property type="evidence" value="ECO:0007669"/>
    <property type="project" value="TreeGrafter"/>
</dbReference>
<evidence type="ECO:0000313" key="11">
    <source>
        <dbReference type="EMBL" id="OAD55321.1"/>
    </source>
</evidence>
<keyword evidence="12" id="KW-1185">Reference proteome</keyword>
<evidence type="ECO:0000259" key="9">
    <source>
        <dbReference type="Pfam" id="PF00149"/>
    </source>
</evidence>
<dbReference type="PROSITE" id="PS00786">
    <property type="entry name" value="5_NUCLEOTIDASE_2"/>
    <property type="match status" value="1"/>
</dbReference>
<keyword evidence="7 8" id="KW-0378">Hydrolase</keyword>
<dbReference type="EC" id="3.1.3.5" evidence="3"/>
<evidence type="ECO:0000256" key="7">
    <source>
        <dbReference type="ARBA" id="ARBA00022801"/>
    </source>
</evidence>
<dbReference type="PROSITE" id="PS00785">
    <property type="entry name" value="5_NUCLEOTIDASE_1"/>
    <property type="match status" value="1"/>
</dbReference>
<dbReference type="InterPro" id="IPR008334">
    <property type="entry name" value="5'-Nucleotdase_C"/>
</dbReference>
<evidence type="ECO:0000256" key="4">
    <source>
        <dbReference type="ARBA" id="ARBA00022723"/>
    </source>
</evidence>
<dbReference type="PANTHER" id="PTHR11575:SF24">
    <property type="entry name" value="5'-NUCLEOTIDASE"/>
    <property type="match status" value="1"/>
</dbReference>
<sequence>MFAVWMVLATLLAFSNGVLGSPAVRPTDELTIRIVHTNDMHSRFEQTSKLSSPCSQKEAAEKKCYGGFARLATLIREARKSPIPCLFLNAGDTYQGSIWYNVFKWTVVAKFMNILAPNVTSLGNHEFDNGVDGLIPFIQNSTYPIVTCNLDLSKQENLAATKLLNSTVLNVNDVKIGVIGYLTSETKIISTAENVIFLDEVESIRKEVKKLKEQGVNIFIALGHSGFEVDKKIAREVEDIDIVIGGHTNTFLYNGKQPDEETPEGLYPTEVKQKSGRKVYVVQAYAYTKYLGNLTVTFDREGEVNHINGNPILVDSSIEEAEDILNELKEMRGAIDNISLSIVGKTRVLLEGDSKICRRKECNLGNLITDAMIDYNAGEYANENSWTDAAIAFQNGGSIRSSITRANEDKVTMEDVLSVLPFQNTIVKVSMTGEMILSVLEWSVYNLDMNHTDNLFGAFVQFSGLQVVYDLSRPKNSRVVSVEVLCSFCNVPTYSKLQNNQTYNVLLPDFMQSGGDGYSMLKDLKTESLGISTTDTLLEYLKKHSPVHPAVEWRITYVQDQTQNNAPNSIYRSVELAIFLPIISWLLTR</sequence>
<dbReference type="Gene3D" id="3.60.21.10">
    <property type="match status" value="1"/>
</dbReference>
<dbReference type="InterPro" id="IPR004843">
    <property type="entry name" value="Calcineurin-like_PHP"/>
</dbReference>
<feature type="domain" description="5'-Nucleotidase C-terminal" evidence="10">
    <location>
        <begin position="343"/>
        <end position="523"/>
    </location>
</feature>
<feature type="chain" id="PRO_5016192633" description="5'-nucleotidase" evidence="8">
    <location>
        <begin position="21"/>
        <end position="589"/>
    </location>
</feature>
<dbReference type="GO" id="GO:0000166">
    <property type="term" value="F:nucleotide binding"/>
    <property type="evidence" value="ECO:0007669"/>
    <property type="project" value="UniProtKB-KW"/>
</dbReference>
<dbReference type="InterPro" id="IPR029052">
    <property type="entry name" value="Metallo-depent_PP-like"/>
</dbReference>
<dbReference type="FunFam" id="3.60.21.10:FF:000020">
    <property type="entry name" value="NT5E isoform 4"/>
    <property type="match status" value="1"/>
</dbReference>
<feature type="domain" description="Calcineurin-like phosphoesterase" evidence="9">
    <location>
        <begin position="32"/>
        <end position="248"/>
    </location>
</feature>
<keyword evidence="5 8" id="KW-0732">Signal</keyword>
<dbReference type="Pfam" id="PF00149">
    <property type="entry name" value="Metallophos"/>
    <property type="match status" value="1"/>
</dbReference>
<comment type="similarity">
    <text evidence="2 8">Belongs to the 5'-nucleotidase family.</text>
</comment>
<evidence type="ECO:0000256" key="3">
    <source>
        <dbReference type="ARBA" id="ARBA00012643"/>
    </source>
</evidence>
<dbReference type="FunFam" id="3.90.780.10:FF:000001">
    <property type="entry name" value="NT5E isoform 3"/>
    <property type="match status" value="1"/>
</dbReference>
<name>A0A310SKX3_9HYME</name>
<evidence type="ECO:0000256" key="5">
    <source>
        <dbReference type="ARBA" id="ARBA00022729"/>
    </source>
</evidence>
<evidence type="ECO:0000256" key="8">
    <source>
        <dbReference type="RuleBase" id="RU362119"/>
    </source>
</evidence>
<dbReference type="Pfam" id="PF02872">
    <property type="entry name" value="5_nucleotid_C"/>
    <property type="match status" value="1"/>
</dbReference>
<dbReference type="AlphaFoldDB" id="A0A310SKX3"/>
<evidence type="ECO:0000256" key="6">
    <source>
        <dbReference type="ARBA" id="ARBA00022741"/>
    </source>
</evidence>
<dbReference type="PANTHER" id="PTHR11575">
    <property type="entry name" value="5'-NUCLEOTIDASE-RELATED"/>
    <property type="match status" value="1"/>
</dbReference>